<dbReference type="CDD" id="cd09603">
    <property type="entry name" value="M1_APN_like"/>
    <property type="match status" value="1"/>
</dbReference>
<protein>
    <recommendedName>
        <fullName evidence="5">Aminopeptidase N</fullName>
        <ecNumber evidence="4">3.4.11.2</ecNumber>
    </recommendedName>
    <alternativeName>
        <fullName evidence="11">Alanine aminopeptidase</fullName>
    </alternativeName>
    <alternativeName>
        <fullName evidence="12">Lysyl aminopeptidase</fullName>
    </alternativeName>
</protein>
<evidence type="ECO:0000259" key="14">
    <source>
        <dbReference type="Pfam" id="PF01433"/>
    </source>
</evidence>
<evidence type="ECO:0000313" key="16">
    <source>
        <dbReference type="EMBL" id="ALG05908.1"/>
    </source>
</evidence>
<dbReference type="InterPro" id="IPR014782">
    <property type="entry name" value="Peptidase_M1_dom"/>
</dbReference>
<keyword evidence="17" id="KW-1185">Reference proteome</keyword>
<comment type="similarity">
    <text evidence="3">Belongs to the peptidase M1 family.</text>
</comment>
<comment type="catalytic activity">
    <reaction evidence="1">
        <text>Release of an N-terminal amino acid, Xaa-|-Yaa- from a peptide, amide or arylamide. Xaa is preferably Ala, but may be most amino acids including Pro (slow action). When a terminal hydrophobic residue is followed by a prolyl residue, the two may be released as an intact Xaa-Pro dipeptide.</text>
        <dbReference type="EC" id="3.4.11.2"/>
    </reaction>
</comment>
<evidence type="ECO:0000256" key="12">
    <source>
        <dbReference type="ARBA" id="ARBA00031533"/>
    </source>
</evidence>
<reference evidence="16 17" key="1">
    <citation type="submission" date="2015-07" db="EMBL/GenBank/DDBJ databases">
        <title>Genome sequencing of Kibdelosporangium phytohabitans.</title>
        <authorList>
            <person name="Qin S."/>
            <person name="Xing K."/>
        </authorList>
    </citation>
    <scope>NUCLEOTIDE SEQUENCE [LARGE SCALE GENOMIC DNA]</scope>
    <source>
        <strain evidence="16 17">KLBMP1111</strain>
    </source>
</reference>
<evidence type="ECO:0000256" key="8">
    <source>
        <dbReference type="ARBA" id="ARBA00022801"/>
    </source>
</evidence>
<feature type="region of interest" description="Disordered" evidence="13">
    <location>
        <begin position="23"/>
        <end position="56"/>
    </location>
</feature>
<dbReference type="InterPro" id="IPR001930">
    <property type="entry name" value="Peptidase_M1"/>
</dbReference>
<dbReference type="Proteomes" id="UP000063699">
    <property type="component" value="Chromosome"/>
</dbReference>
<dbReference type="EC" id="3.4.11.2" evidence="4"/>
<dbReference type="STRING" id="860235.AOZ06_02315"/>
<feature type="domain" description="Peptidase M1 membrane alanine aminopeptidase" evidence="14">
    <location>
        <begin position="318"/>
        <end position="463"/>
    </location>
</feature>
<evidence type="ECO:0000256" key="9">
    <source>
        <dbReference type="ARBA" id="ARBA00022833"/>
    </source>
</evidence>
<evidence type="ECO:0000256" key="6">
    <source>
        <dbReference type="ARBA" id="ARBA00022670"/>
    </source>
</evidence>
<dbReference type="Pfam" id="PF01433">
    <property type="entry name" value="Peptidase_M1"/>
    <property type="match status" value="1"/>
</dbReference>
<dbReference type="GO" id="GO:0016285">
    <property type="term" value="F:alanyl aminopeptidase activity"/>
    <property type="evidence" value="ECO:0007669"/>
    <property type="project" value="UniProtKB-EC"/>
</dbReference>
<dbReference type="Gene3D" id="1.10.390.10">
    <property type="entry name" value="Neutral Protease Domain 2"/>
    <property type="match status" value="1"/>
</dbReference>
<dbReference type="PANTHER" id="PTHR11533">
    <property type="entry name" value="PROTEASE M1 ZINC METALLOPROTEASE"/>
    <property type="match status" value="1"/>
</dbReference>
<keyword evidence="6" id="KW-0645">Protease</keyword>
<dbReference type="AlphaFoldDB" id="A0A0N9HSU4"/>
<dbReference type="Gene3D" id="2.60.40.1730">
    <property type="entry name" value="tricorn interacting facor f3 domain"/>
    <property type="match status" value="1"/>
</dbReference>
<dbReference type="PRINTS" id="PR00756">
    <property type="entry name" value="ALADIPTASE"/>
</dbReference>
<evidence type="ECO:0000256" key="3">
    <source>
        <dbReference type="ARBA" id="ARBA00010136"/>
    </source>
</evidence>
<dbReference type="Pfam" id="PF17900">
    <property type="entry name" value="Peptidase_M1_N"/>
    <property type="match status" value="1"/>
</dbReference>
<dbReference type="InterPro" id="IPR042097">
    <property type="entry name" value="Aminopeptidase_N-like_N_sf"/>
</dbReference>
<feature type="compositionally biased region" description="Low complexity" evidence="13">
    <location>
        <begin position="24"/>
        <end position="51"/>
    </location>
</feature>
<dbReference type="PROSITE" id="PS51257">
    <property type="entry name" value="PROKAR_LIPOPROTEIN"/>
    <property type="match status" value="1"/>
</dbReference>
<comment type="cofactor">
    <cofactor evidence="2">
        <name>Zn(2+)</name>
        <dbReference type="ChEBI" id="CHEBI:29105"/>
    </cofactor>
</comment>
<evidence type="ECO:0000256" key="13">
    <source>
        <dbReference type="SAM" id="MobiDB-lite"/>
    </source>
</evidence>
<keyword evidence="9" id="KW-0862">Zinc</keyword>
<dbReference type="InterPro" id="IPR027268">
    <property type="entry name" value="Peptidase_M4/M1_CTD_sf"/>
</dbReference>
<keyword evidence="10" id="KW-0482">Metalloprotease</keyword>
<evidence type="ECO:0000256" key="1">
    <source>
        <dbReference type="ARBA" id="ARBA00000098"/>
    </source>
</evidence>
<gene>
    <name evidence="16" type="ORF">AOZ06_02315</name>
</gene>
<evidence type="ECO:0000313" key="17">
    <source>
        <dbReference type="Proteomes" id="UP000063699"/>
    </source>
</evidence>
<dbReference type="InterPro" id="IPR050344">
    <property type="entry name" value="Peptidase_M1_aminopeptidases"/>
</dbReference>
<evidence type="ECO:0000256" key="2">
    <source>
        <dbReference type="ARBA" id="ARBA00001947"/>
    </source>
</evidence>
<keyword evidence="7" id="KW-0479">Metal-binding</keyword>
<feature type="domain" description="Aminopeptidase N-like N-terminal" evidence="15">
    <location>
        <begin position="66"/>
        <end position="237"/>
    </location>
</feature>
<dbReference type="KEGG" id="kphy:AOZ06_02315"/>
<evidence type="ECO:0000259" key="15">
    <source>
        <dbReference type="Pfam" id="PF17900"/>
    </source>
</evidence>
<dbReference type="GO" id="GO:0008237">
    <property type="term" value="F:metallopeptidase activity"/>
    <property type="evidence" value="ECO:0007669"/>
    <property type="project" value="UniProtKB-KW"/>
</dbReference>
<dbReference type="GO" id="GO:0008270">
    <property type="term" value="F:zinc ion binding"/>
    <property type="evidence" value="ECO:0007669"/>
    <property type="project" value="InterPro"/>
</dbReference>
<dbReference type="InterPro" id="IPR045357">
    <property type="entry name" value="Aminopeptidase_N-like_N"/>
</dbReference>
<dbReference type="EMBL" id="CP012752">
    <property type="protein sequence ID" value="ALG05908.1"/>
    <property type="molecule type" value="Genomic_DNA"/>
</dbReference>
<evidence type="ECO:0000256" key="11">
    <source>
        <dbReference type="ARBA" id="ARBA00029811"/>
    </source>
</evidence>
<organism evidence="16 17">
    <name type="scientific">Kibdelosporangium phytohabitans</name>
    <dbReference type="NCBI Taxonomy" id="860235"/>
    <lineage>
        <taxon>Bacteria</taxon>
        <taxon>Bacillati</taxon>
        <taxon>Actinomycetota</taxon>
        <taxon>Actinomycetes</taxon>
        <taxon>Pseudonocardiales</taxon>
        <taxon>Pseudonocardiaceae</taxon>
        <taxon>Kibdelosporangium</taxon>
    </lineage>
</organism>
<evidence type="ECO:0000256" key="5">
    <source>
        <dbReference type="ARBA" id="ARBA00015611"/>
    </source>
</evidence>
<dbReference type="SUPFAM" id="SSF55486">
    <property type="entry name" value="Metalloproteases ('zincins'), catalytic domain"/>
    <property type="match status" value="1"/>
</dbReference>
<dbReference type="GO" id="GO:0006508">
    <property type="term" value="P:proteolysis"/>
    <property type="evidence" value="ECO:0007669"/>
    <property type="project" value="UniProtKB-KW"/>
</dbReference>
<dbReference type="PANTHER" id="PTHR11533:SF297">
    <property type="entry name" value="AMINOPEPTIDASE N"/>
    <property type="match status" value="1"/>
</dbReference>
<dbReference type="SUPFAM" id="SSF63737">
    <property type="entry name" value="Leukotriene A4 hydrolase N-terminal domain"/>
    <property type="match status" value="1"/>
</dbReference>
<accession>A0A0N9HSU4</accession>
<keyword evidence="8" id="KW-0378">Hydrolase</keyword>
<dbReference type="RefSeq" id="WP_054287887.1">
    <property type="nucleotide sequence ID" value="NZ_CP012752.1"/>
</dbReference>
<evidence type="ECO:0000256" key="7">
    <source>
        <dbReference type="ARBA" id="ARBA00022723"/>
    </source>
</evidence>
<evidence type="ECO:0000256" key="4">
    <source>
        <dbReference type="ARBA" id="ARBA00012564"/>
    </source>
</evidence>
<sequence>MDHPRRRIAAMFVATSILVVGCTSSPPDNQAPQPQPGQPAAAPSADGAGDPYYPRDGNGGYDVAGYNVSISYDPATGILDGDTTVTAKATAELTEFNLDLIGFDIAGVDVDGKPAKFAREGEHELVITPAAPVAKAASFATRVRYKGKPELKDDGQLGTNGWQKSKSGGAFVAGEPHSATFWFPANDHPRDKAAFRLTARVPSGWSVVSNGREEPSSTDNGWTTFRWVEETRLATYLTTVGIDKWTFERSALADGTPVVTAYAPGVENKKQLESRLPEILEFLGSKFGPYPQKAAGGIYLNEDIGFSLETQGRPIYAKWTNLETVVHENAHQWFGDSVSVDTWADICLNECFASYSQWLWAEAKDKQNLDQRYRSAIDKVRTREQYWANKLYGMGKGKEFHGVYDKGILAIHALRRQVGEDAFNRVLKEWTATHKDGNASWAQFEEFVQKTANQDLRGFFDAWFHGDKIPADQYLYPGPLRG</sequence>
<evidence type="ECO:0000256" key="10">
    <source>
        <dbReference type="ARBA" id="ARBA00023049"/>
    </source>
</evidence>
<name>A0A0N9HSU4_9PSEU</name>
<proteinExistence type="inferred from homology"/>